<dbReference type="RefSeq" id="WP_175104362.1">
    <property type="nucleotide sequence ID" value="NZ_CADIKM010000006.1"/>
</dbReference>
<sequence length="281" mass="30508">MTAPLTPIDWSRPELQSLMEANARREIEINVLRSALQEIAAQDPVEMALDPQWAKRVAGAALPAEPSGHVAADARQANKQSAEPIKGCAFCGRKETGFVRGALWRVACSYCDAEGPTDNTQELAIYQWNRRVAVETPIERTCMKCGRSTDDPTQFTEVFCPIMANIAPTTTVHAEAISDERILLAENVARHAEESSVLAGNVLCKAIMDQCARTIRELIGAIKVAAAKPVSVDERARNVAVLASDWKQRFEASTDEPASAEDGYYNGYLDALNAHAAGPKA</sequence>
<evidence type="ECO:0000313" key="1">
    <source>
        <dbReference type="EMBL" id="CAB3784144.1"/>
    </source>
</evidence>
<dbReference type="Proteomes" id="UP000494115">
    <property type="component" value="Unassembled WGS sequence"/>
</dbReference>
<reference evidence="1 2" key="1">
    <citation type="submission" date="2020-04" db="EMBL/GenBank/DDBJ databases">
        <authorList>
            <person name="De Canck E."/>
        </authorList>
    </citation>
    <scope>NUCLEOTIDE SEQUENCE [LARGE SCALE GENOMIC DNA]</scope>
    <source>
        <strain evidence="1 2">LMG 28138</strain>
    </source>
</reference>
<keyword evidence="2" id="KW-1185">Reference proteome</keyword>
<organism evidence="1 2">
    <name type="scientific">Pararobbsia alpina</name>
    <dbReference type="NCBI Taxonomy" id="621374"/>
    <lineage>
        <taxon>Bacteria</taxon>
        <taxon>Pseudomonadati</taxon>
        <taxon>Pseudomonadota</taxon>
        <taxon>Betaproteobacteria</taxon>
        <taxon>Burkholderiales</taxon>
        <taxon>Burkholderiaceae</taxon>
        <taxon>Pararobbsia</taxon>
    </lineage>
</organism>
<dbReference type="EMBL" id="CADIKM010000006">
    <property type="protein sequence ID" value="CAB3784144.1"/>
    <property type="molecule type" value="Genomic_DNA"/>
</dbReference>
<gene>
    <name evidence="1" type="ORF">LMG28138_01748</name>
</gene>
<name>A0A6S7BA71_9BURK</name>
<accession>A0A6S7BA71</accession>
<protein>
    <submittedName>
        <fullName evidence="1">Uncharacterized protein</fullName>
    </submittedName>
</protein>
<proteinExistence type="predicted"/>
<dbReference type="AlphaFoldDB" id="A0A6S7BA71"/>
<evidence type="ECO:0000313" key="2">
    <source>
        <dbReference type="Proteomes" id="UP000494115"/>
    </source>
</evidence>